<dbReference type="Proteomes" id="UP001166784">
    <property type="component" value="Unassembled WGS sequence"/>
</dbReference>
<gene>
    <name evidence="3" type="ORF">MMA15_21740</name>
</gene>
<keyword evidence="2" id="KW-0812">Transmembrane</keyword>
<keyword evidence="2" id="KW-1133">Transmembrane helix</keyword>
<feature type="transmembrane region" description="Helical" evidence="2">
    <location>
        <begin position="182"/>
        <end position="200"/>
    </location>
</feature>
<comment type="caution">
    <text evidence="3">The sequence shown here is derived from an EMBL/GenBank/DDBJ whole genome shotgun (WGS) entry which is preliminary data.</text>
</comment>
<name>A0ABS9T366_9ACTN</name>
<evidence type="ECO:0000313" key="4">
    <source>
        <dbReference type="Proteomes" id="UP001166784"/>
    </source>
</evidence>
<reference evidence="3" key="1">
    <citation type="submission" date="2022-03" db="EMBL/GenBank/DDBJ databases">
        <authorList>
            <person name="Santos J.D.N."/>
            <person name="Kallscheuer N."/>
            <person name="Jogler C."/>
            <person name="Lage O.M."/>
        </authorList>
    </citation>
    <scope>NUCLEOTIDE SEQUENCE</scope>
    <source>
        <strain evidence="3">M600PL45_2</strain>
    </source>
</reference>
<evidence type="ECO:0000313" key="3">
    <source>
        <dbReference type="EMBL" id="MCH6162913.1"/>
    </source>
</evidence>
<dbReference type="SUPFAM" id="SSF52540">
    <property type="entry name" value="P-loop containing nucleoside triphosphate hydrolases"/>
    <property type="match status" value="1"/>
</dbReference>
<dbReference type="InterPro" id="IPR027417">
    <property type="entry name" value="P-loop_NTPase"/>
</dbReference>
<protein>
    <submittedName>
        <fullName evidence="3">ATP-binding protein</fullName>
    </submittedName>
</protein>
<dbReference type="GO" id="GO:0005524">
    <property type="term" value="F:ATP binding"/>
    <property type="evidence" value="ECO:0007669"/>
    <property type="project" value="UniProtKB-KW"/>
</dbReference>
<keyword evidence="3" id="KW-0067">ATP-binding</keyword>
<dbReference type="EMBL" id="JAKWJU010000002">
    <property type="protein sequence ID" value="MCH6162913.1"/>
    <property type="molecule type" value="Genomic_DNA"/>
</dbReference>
<evidence type="ECO:0000256" key="1">
    <source>
        <dbReference type="SAM" id="MobiDB-lite"/>
    </source>
</evidence>
<feature type="region of interest" description="Disordered" evidence="1">
    <location>
        <begin position="1"/>
        <end position="91"/>
    </location>
</feature>
<proteinExistence type="predicted"/>
<keyword evidence="4" id="KW-1185">Reference proteome</keyword>
<organism evidence="3 4">
    <name type="scientific">Streptomyces marispadix</name>
    <dbReference type="NCBI Taxonomy" id="2922868"/>
    <lineage>
        <taxon>Bacteria</taxon>
        <taxon>Bacillati</taxon>
        <taxon>Actinomycetota</taxon>
        <taxon>Actinomycetes</taxon>
        <taxon>Kitasatosporales</taxon>
        <taxon>Streptomycetaceae</taxon>
        <taxon>Streptomyces</taxon>
    </lineage>
</organism>
<evidence type="ECO:0000256" key="2">
    <source>
        <dbReference type="SAM" id="Phobius"/>
    </source>
</evidence>
<accession>A0ABS9T366</accession>
<sequence length="783" mass="83703">MDMESPHRGQGTDGTHGSKAGPGGELPRQGSDRDLTDRGTAGRTDVGQAPKSPQPSGGSRTPKTVPQTTPPPRPTHAPVAEPSTGAGAGTWLTDWLRTPRPEAEPGIWRHGYRPLPPRDPDRTPTRQLLGGALVAFLIGWLVWSLLWNGYLGDYWLWPLLALTPESWRSAGGEKMVYVWLTYFYYAMVIAALAVIFGRLGHWPELARRARTRITGGAARDAAGRGGAGREHTVEDGPPAAAPPPLSDPVEWPELRGHGASQAADLLASELRGGRMNDVDHARIRRAWESVKARPARLSAFVDTVLAHGAAACVHPSGRRDLPHGRAARHDLSVGQVRIGTAADSERNPHPYRGAGMALEPELLGTSALAVGPPGSGKTTRLARPVTESLCLQALAGQAAVVVATARGERLAPDECFDVVVRPGDPGSSHDLDLYGGTADPDEAAGMLAEALVGDLTEALPGGDSRRAATALAQLIGPFRAVHGRFPGVPELRELLDVPSPALVRLRGALEEAGLGAQLRELDAYERQSGRPGDAPALLADRVALLDRPAFSGFFVPAGAEEAPGNAPGTPAPRPFSLRALEKPLRVRVDLPERGHAEASRILARLVLAQFTECATAREDQSLFAGLVLDDAAQTVTPQSLRCLQRVRSAHGGVLLTLRALDEVPEQLRGPLLGAVGCRMVCAGVTPWDAEHFAEVWGTEWVETRDVTNRQLVSDEPFTKVMHAVRRLATGRHVTAESVTVRRERRERWSASDLANDLPPGHAVLSLTTVRGERTPPILAELGK</sequence>
<dbReference type="RefSeq" id="WP_241061789.1">
    <property type="nucleotide sequence ID" value="NZ_JAKWJU010000002.1"/>
</dbReference>
<feature type="transmembrane region" description="Helical" evidence="2">
    <location>
        <begin position="128"/>
        <end position="150"/>
    </location>
</feature>
<dbReference type="Gene3D" id="3.40.50.300">
    <property type="entry name" value="P-loop containing nucleotide triphosphate hydrolases"/>
    <property type="match status" value="1"/>
</dbReference>
<feature type="region of interest" description="Disordered" evidence="1">
    <location>
        <begin position="216"/>
        <end position="253"/>
    </location>
</feature>
<keyword evidence="2" id="KW-0472">Membrane</keyword>
<keyword evidence="3" id="KW-0547">Nucleotide-binding</keyword>
<reference evidence="3" key="2">
    <citation type="journal article" date="2023" name="Int. J. Syst. Evol. Microbiol.">
        <title>Streptomyces marispadix sp. nov., isolated from marine beach sediment of the Northern Coast of Portugal.</title>
        <authorList>
            <person name="dos Santos J.D.N."/>
            <person name="Vitorino I.R."/>
            <person name="Kallscheuer N."/>
            <person name="Srivastava A."/>
            <person name="Krautwurst S."/>
            <person name="Marz M."/>
            <person name="Jogler C."/>
            <person name="Lobo Da Cunha A."/>
            <person name="Catita J."/>
            <person name="Goncalves H."/>
            <person name="Gonzalez I."/>
            <person name="Reyes F."/>
            <person name="Lage O.M."/>
        </authorList>
    </citation>
    <scope>NUCLEOTIDE SEQUENCE</scope>
    <source>
        <strain evidence="3">M600PL45_2</strain>
    </source>
</reference>